<dbReference type="SUPFAM" id="SSF159941">
    <property type="entry name" value="MM3350-like"/>
    <property type="match status" value="1"/>
</dbReference>
<dbReference type="Gene3D" id="3.10.290.30">
    <property type="entry name" value="MM3350-like"/>
    <property type="match status" value="1"/>
</dbReference>
<evidence type="ECO:0000313" key="4">
    <source>
        <dbReference type="Proteomes" id="UP000002212"/>
    </source>
</evidence>
<accession>C1AXF0</accession>
<reference evidence="3 4" key="1">
    <citation type="submission" date="2009-03" db="EMBL/GenBank/DDBJ databases">
        <title>Comparison of the complete genome sequences of Rhodococcus erythropolis PR4 and Rhodococcus opacus B4.</title>
        <authorList>
            <person name="Takarada H."/>
            <person name="Sekine M."/>
            <person name="Hosoyama A."/>
            <person name="Yamada R."/>
            <person name="Fujisawa T."/>
            <person name="Omata S."/>
            <person name="Shimizu A."/>
            <person name="Tsukatani N."/>
            <person name="Tanikawa S."/>
            <person name="Fujita N."/>
            <person name="Harayama S."/>
        </authorList>
    </citation>
    <scope>NUCLEOTIDE SEQUENCE [LARGE SCALE GENOMIC DNA]</scope>
    <source>
        <strain evidence="3 4">B4</strain>
    </source>
</reference>
<feature type="region of interest" description="Disordered" evidence="1">
    <location>
        <begin position="1"/>
        <end position="51"/>
    </location>
</feature>
<sequence length="603" mass="65904">MSDLAAPTTRTRPRFHLAMGSKQTSNPGQKRAAKQKARQRRNRSTVSPMFPTPAVDPALIDSFVQWLRGGDLTDDAEVYGHLVESTLTNLAHARPGFHATGWLPADAHTLLEAADEFVAQDSDDMDDVAMTIIASTLTFLNFLDENRLWTGSEENFTHCIEDLLEFVEPEPPIIFPDDIALPAVDEEDELRALLALPAITALAALVDWVGTSMPVTSTKVPKPASLPGLADALGIDLQVDSDGYPRVRKIRSMRDVPAMMTYWDTAEEVGLITVNSTRAVRGPNAELIADDTTPALPLIRAAVTEFVRRQFVSQPDHFDLMQLTDLVVMQVILAGMTSTPSPAPTEDAPLDDEQSIMDDFIHDRLDALVDQKWLTKDDAYRVPSALQPAVLRAVHLASAEAADALPVAMDAHITLRISLEGTHIPVWRRIRLDATLPLDASHHIIQSAFGWENSHLHEFSVGPAHSGGGVFIPADDIPHRDVEGRAVAEEAVLVGSLLGSVGDQLTYLYDFGDDWIHHIVVEAVDAPDPDSPAALCLDGGNMAPCEDSGGPWGWADKIEASADPHHEEHVEIREWLGLRPGQQLDPTSFDRDRVNSAFEALFG</sequence>
<name>C1AXF0_RHOOB</name>
<dbReference type="AlphaFoldDB" id="C1AXF0"/>
<feature type="compositionally biased region" description="Basic residues" evidence="1">
    <location>
        <begin position="31"/>
        <end position="43"/>
    </location>
</feature>
<proteinExistence type="predicted"/>
<dbReference type="STRING" id="632772.ROP_14070"/>
<dbReference type="HOGENOM" id="CLU_446663_0_0_11"/>
<dbReference type="InterPro" id="IPR024047">
    <property type="entry name" value="MM3350-like_sf"/>
</dbReference>
<protein>
    <recommendedName>
        <fullName evidence="2">Plasmid pRiA4b Orf3-like domain-containing protein</fullName>
    </recommendedName>
</protein>
<dbReference type="PANTHER" id="PTHR41878">
    <property type="entry name" value="LEXA REPRESSOR-RELATED"/>
    <property type="match status" value="1"/>
</dbReference>
<dbReference type="PANTHER" id="PTHR41878:SF1">
    <property type="entry name" value="TNPR PROTEIN"/>
    <property type="match status" value="1"/>
</dbReference>
<gene>
    <name evidence="3" type="ordered locus">ROP_14070</name>
</gene>
<dbReference type="EMBL" id="AP011115">
    <property type="protein sequence ID" value="BAH49654.1"/>
    <property type="molecule type" value="Genomic_DNA"/>
</dbReference>
<evidence type="ECO:0000313" key="3">
    <source>
        <dbReference type="EMBL" id="BAH49654.1"/>
    </source>
</evidence>
<evidence type="ECO:0000259" key="2">
    <source>
        <dbReference type="Pfam" id="PF07929"/>
    </source>
</evidence>
<dbReference type="Pfam" id="PF07929">
    <property type="entry name" value="PRiA4_ORF3"/>
    <property type="match status" value="1"/>
</dbReference>
<organism evidence="3 4">
    <name type="scientific">Rhodococcus opacus (strain B4)</name>
    <dbReference type="NCBI Taxonomy" id="632772"/>
    <lineage>
        <taxon>Bacteria</taxon>
        <taxon>Bacillati</taxon>
        <taxon>Actinomycetota</taxon>
        <taxon>Actinomycetes</taxon>
        <taxon>Mycobacteriales</taxon>
        <taxon>Nocardiaceae</taxon>
        <taxon>Rhodococcus</taxon>
    </lineage>
</organism>
<dbReference type="Proteomes" id="UP000002212">
    <property type="component" value="Chromosome"/>
</dbReference>
<evidence type="ECO:0000256" key="1">
    <source>
        <dbReference type="SAM" id="MobiDB-lite"/>
    </source>
</evidence>
<dbReference type="PATRIC" id="fig|632772.20.peg.1485"/>
<feature type="domain" description="Plasmid pRiA4b Orf3-like" evidence="2">
    <location>
        <begin position="413"/>
        <end position="592"/>
    </location>
</feature>
<dbReference type="KEGG" id="rop:ROP_14070"/>
<dbReference type="InterPro" id="IPR012912">
    <property type="entry name" value="Plasmid_pRiA4b_Orf3-like"/>
</dbReference>